<name>A0A921QM29_SORBI</name>
<protein>
    <submittedName>
        <fullName evidence="2">Uncharacterized protein</fullName>
    </submittedName>
</protein>
<proteinExistence type="predicted"/>
<evidence type="ECO:0000313" key="3">
    <source>
        <dbReference type="Proteomes" id="UP000807115"/>
    </source>
</evidence>
<feature type="region of interest" description="Disordered" evidence="1">
    <location>
        <begin position="104"/>
        <end position="146"/>
    </location>
</feature>
<feature type="compositionally biased region" description="Polar residues" evidence="1">
    <location>
        <begin position="132"/>
        <end position="146"/>
    </location>
</feature>
<reference evidence="2" key="1">
    <citation type="journal article" date="2019" name="BMC Genomics">
        <title>A new reference genome for Sorghum bicolor reveals high levels of sequence similarity between sweet and grain genotypes: implications for the genetics of sugar metabolism.</title>
        <authorList>
            <person name="Cooper E.A."/>
            <person name="Brenton Z.W."/>
            <person name="Flinn B.S."/>
            <person name="Jenkins J."/>
            <person name="Shu S."/>
            <person name="Flowers D."/>
            <person name="Luo F."/>
            <person name="Wang Y."/>
            <person name="Xia P."/>
            <person name="Barry K."/>
            <person name="Daum C."/>
            <person name="Lipzen A."/>
            <person name="Yoshinaga Y."/>
            <person name="Schmutz J."/>
            <person name="Saski C."/>
            <person name="Vermerris W."/>
            <person name="Kresovich S."/>
        </authorList>
    </citation>
    <scope>NUCLEOTIDE SEQUENCE</scope>
</reference>
<sequence length="146" mass="16010">MPSLAADSRGRTARGSRDSGVRPTARTFRRAAERRRPRIRLSDAGYARKREEEPQLVDPEAAASDSTRESAFSAMPLPPCVPCSRKEAAAFEWRRQWRQSGVGELRLKVEQRPSGGGGGGRAASQVRSRSGNNGISACVTNKQWRS</sequence>
<dbReference type="EMBL" id="CM027686">
    <property type="protein sequence ID" value="KAG0524298.1"/>
    <property type="molecule type" value="Genomic_DNA"/>
</dbReference>
<feature type="compositionally biased region" description="Low complexity" evidence="1">
    <location>
        <begin position="122"/>
        <end position="131"/>
    </location>
</feature>
<feature type="region of interest" description="Disordered" evidence="1">
    <location>
        <begin position="1"/>
        <end position="79"/>
    </location>
</feature>
<evidence type="ECO:0000313" key="2">
    <source>
        <dbReference type="EMBL" id="KAG0524298.1"/>
    </source>
</evidence>
<gene>
    <name evidence="2" type="ORF">BDA96_07G198900</name>
</gene>
<dbReference type="AlphaFoldDB" id="A0A921QM29"/>
<reference evidence="2" key="2">
    <citation type="submission" date="2020-10" db="EMBL/GenBank/DDBJ databases">
        <authorList>
            <person name="Cooper E.A."/>
            <person name="Brenton Z.W."/>
            <person name="Flinn B.S."/>
            <person name="Jenkins J."/>
            <person name="Shu S."/>
            <person name="Flowers D."/>
            <person name="Luo F."/>
            <person name="Wang Y."/>
            <person name="Xia P."/>
            <person name="Barry K."/>
            <person name="Daum C."/>
            <person name="Lipzen A."/>
            <person name="Yoshinaga Y."/>
            <person name="Schmutz J."/>
            <person name="Saski C."/>
            <person name="Vermerris W."/>
            <person name="Kresovich S."/>
        </authorList>
    </citation>
    <scope>NUCLEOTIDE SEQUENCE</scope>
</reference>
<organism evidence="2 3">
    <name type="scientific">Sorghum bicolor</name>
    <name type="common">Sorghum</name>
    <name type="synonym">Sorghum vulgare</name>
    <dbReference type="NCBI Taxonomy" id="4558"/>
    <lineage>
        <taxon>Eukaryota</taxon>
        <taxon>Viridiplantae</taxon>
        <taxon>Streptophyta</taxon>
        <taxon>Embryophyta</taxon>
        <taxon>Tracheophyta</taxon>
        <taxon>Spermatophyta</taxon>
        <taxon>Magnoliopsida</taxon>
        <taxon>Liliopsida</taxon>
        <taxon>Poales</taxon>
        <taxon>Poaceae</taxon>
        <taxon>PACMAD clade</taxon>
        <taxon>Panicoideae</taxon>
        <taxon>Andropogonodae</taxon>
        <taxon>Andropogoneae</taxon>
        <taxon>Sorghinae</taxon>
        <taxon>Sorghum</taxon>
    </lineage>
</organism>
<dbReference type="Proteomes" id="UP000807115">
    <property type="component" value="Chromosome 7"/>
</dbReference>
<feature type="compositionally biased region" description="Basic residues" evidence="1">
    <location>
        <begin position="27"/>
        <end position="39"/>
    </location>
</feature>
<comment type="caution">
    <text evidence="2">The sequence shown here is derived from an EMBL/GenBank/DDBJ whole genome shotgun (WGS) entry which is preliminary data.</text>
</comment>
<evidence type="ECO:0000256" key="1">
    <source>
        <dbReference type="SAM" id="MobiDB-lite"/>
    </source>
</evidence>
<accession>A0A921QM29</accession>